<keyword evidence="1" id="KW-0472">Membrane</keyword>
<evidence type="ECO:0000256" key="1">
    <source>
        <dbReference type="SAM" id="Phobius"/>
    </source>
</evidence>
<proteinExistence type="predicted"/>
<organism evidence="2 3">
    <name type="scientific">Haloferax marisrubri</name>
    <dbReference type="NCBI Taxonomy" id="1544719"/>
    <lineage>
        <taxon>Archaea</taxon>
        <taxon>Methanobacteriati</taxon>
        <taxon>Methanobacteriota</taxon>
        <taxon>Stenosarchaea group</taxon>
        <taxon>Halobacteria</taxon>
        <taxon>Halobacteriales</taxon>
        <taxon>Haloferacaceae</taxon>
        <taxon>Haloferax</taxon>
    </lineage>
</organism>
<reference evidence="2" key="1">
    <citation type="submission" date="2017-08" db="EMBL/GenBank/DDBJ databases">
        <title>Haloferax marisrubri sp. nov., isolated from the Discovery deep brine-seawater interface in the Red Sea.</title>
        <authorList>
            <person name="Zhang G."/>
            <person name="Stingl U."/>
        </authorList>
    </citation>
    <scope>NUCLEOTIDE SEQUENCE [LARGE SCALE GENOMIC DNA]</scope>
    <source>
        <strain evidence="2">SB3</strain>
    </source>
</reference>
<evidence type="ECO:0000313" key="3">
    <source>
        <dbReference type="Proteomes" id="UP000053621"/>
    </source>
</evidence>
<keyword evidence="3" id="KW-1185">Reference proteome</keyword>
<gene>
    <name evidence="2" type="ORF">AUR65_011590</name>
</gene>
<accession>A0A2P4NPK5</accession>
<dbReference type="EMBL" id="LOPW02000016">
    <property type="protein sequence ID" value="POG55064.1"/>
    <property type="molecule type" value="Genomic_DNA"/>
</dbReference>
<feature type="transmembrane region" description="Helical" evidence="1">
    <location>
        <begin position="6"/>
        <end position="25"/>
    </location>
</feature>
<dbReference type="Proteomes" id="UP000053621">
    <property type="component" value="Unassembled WGS sequence"/>
</dbReference>
<keyword evidence="1" id="KW-0812">Transmembrane</keyword>
<dbReference type="AlphaFoldDB" id="A0A2P4NPK5"/>
<protein>
    <submittedName>
        <fullName evidence="2">Uncharacterized protein</fullName>
    </submittedName>
</protein>
<name>A0A2P4NPK5_9EURY</name>
<sequence>MFVADVLDSVAFFSPELCFAVFDALFDLFELLFCRDIVLVVPVPGAVFSSTLALVFPLPDLLFFVFDSLVEFTSTLFVESANLLGTLRDVRICFGNEFLCRVLNPFFNGFESHVVGGIQGFSADIDIRPCGRLTEERVPV</sequence>
<keyword evidence="1" id="KW-1133">Transmembrane helix</keyword>
<evidence type="ECO:0000313" key="2">
    <source>
        <dbReference type="EMBL" id="POG55064.1"/>
    </source>
</evidence>
<feature type="transmembrane region" description="Helical" evidence="1">
    <location>
        <begin position="37"/>
        <end position="55"/>
    </location>
</feature>
<comment type="caution">
    <text evidence="2">The sequence shown here is derived from an EMBL/GenBank/DDBJ whole genome shotgun (WGS) entry which is preliminary data.</text>
</comment>